<dbReference type="Pfam" id="PF00003">
    <property type="entry name" value="7tm_3"/>
    <property type="match status" value="1"/>
</dbReference>
<sequence>MHVINITPKANDSNALRLIQEPIQKCGLYLLTLVIGLLNALFILGIGALSGITISFRHNVHERIFKDGEIILGGMFPLHLTKNGMGSSSSCKVLRSRVLLLSEAMIYAVDEINRNGTFLHNVTLGYDIRDTCGNEQEGISIASDFVYENALKLDPRFSVTNSCREGVTKSKETTVVAVIGGLDSRVSVNVANVLQVQNVPQISYGASSAELAGAEFTSFFRTVPVDTFQSRAMAELIAHYRWTCVAVIGVDDWYGRSGVDAFATAANETGICIVLQELFPVHDSEAQVKTMISQLKNMEQVQIIILYSLSPQAIKVFEEAVRQGLTGKTWIASDGWSESALILQSRFKPIIQGAIGFGFHTHRFEEFEKHVTEMTPLLRRGSWWNEFWEMEFNCSIPNSTHTQFKPCSGQERITPERYKRDYGYAGVAYVRDAVYSVANGLSGILNCDAQGRSCSESSSSPRPDDLLASLKMVSFTGLTGYIDFRNGRVQAAYDIYNLQETEEDGFKLVQIGTWDERNAHAQRLSLRDDLVQWHRGIKPRTTCGDICPAGTYRSIPNQCFWECVPCDRDTFSESSGSTECKTCPEGFISNQNNTKCDEVPIEYIEWHEPWGVALSTLTAFCVLLTLVVLAIVLQYRKTPIMKETGGFLNVALLVVVLLSFIFNLIHLTKPSDLACRMLPPTFYVIYTGAALLQFLKVYRIRLLLKPLTTATHDMKLVYITVVSLWVLPVFLTLIWVISDPPRNEKYIISRLIIYGTCTPYQTNVGMALRYMGAIILSLILIGTLVVAYSTKRLPHNQRFDEAKHVAFSLTMFAITFATFYPGWSLIKGPGLTVFACKTNLVAATGTVLCIFGPKLWLIYRFPRHNTLAYVRPAPQLETKERSTTLLSIGRVAVRISDSPSASQGSSKTPQESPKMQRGSPKLQPGAPKTRKSSPILKTQEGSPKAQKESPKSHVKFK</sequence>
<dbReference type="InterPro" id="IPR028082">
    <property type="entry name" value="Peripla_BP_I"/>
</dbReference>
<accession>A0A2B4SM50</accession>
<dbReference type="Gene3D" id="3.40.50.2300">
    <property type="match status" value="2"/>
</dbReference>
<dbReference type="InterPro" id="IPR050726">
    <property type="entry name" value="mGluR"/>
</dbReference>
<dbReference type="CDD" id="cd00185">
    <property type="entry name" value="TNFRSF"/>
    <property type="match status" value="1"/>
</dbReference>
<dbReference type="CDD" id="cd06350">
    <property type="entry name" value="PBP1_GPCR_family_C-like"/>
    <property type="match status" value="1"/>
</dbReference>
<evidence type="ECO:0000313" key="15">
    <source>
        <dbReference type="EMBL" id="PFX30143.1"/>
    </source>
</evidence>
<feature type="compositionally biased region" description="Polar residues" evidence="12">
    <location>
        <begin position="897"/>
        <end position="913"/>
    </location>
</feature>
<feature type="transmembrane region" description="Helical" evidence="13">
    <location>
        <begin position="677"/>
        <end position="695"/>
    </location>
</feature>
<name>A0A2B4SM50_STYPI</name>
<dbReference type="InterPro" id="IPR001828">
    <property type="entry name" value="ANF_lig-bd_rcpt"/>
</dbReference>
<feature type="transmembrane region" description="Helical" evidence="13">
    <location>
        <begin position="610"/>
        <end position="633"/>
    </location>
</feature>
<evidence type="ECO:0000256" key="4">
    <source>
        <dbReference type="ARBA" id="ARBA00022729"/>
    </source>
</evidence>
<dbReference type="CDD" id="cd13953">
    <property type="entry name" value="7tm_classC_mGluR-like"/>
    <property type="match status" value="1"/>
</dbReference>
<keyword evidence="9" id="KW-0325">Glycoprotein</keyword>
<evidence type="ECO:0000256" key="5">
    <source>
        <dbReference type="ARBA" id="ARBA00022989"/>
    </source>
</evidence>
<evidence type="ECO:0000256" key="6">
    <source>
        <dbReference type="ARBA" id="ARBA00023040"/>
    </source>
</evidence>
<protein>
    <submittedName>
        <fullName evidence="15">Extracellular calcium-sensing receptor</fullName>
    </submittedName>
</protein>
<dbReference type="InterPro" id="IPR000068">
    <property type="entry name" value="GPCR_3_Ca_sens_rcpt-rel"/>
</dbReference>
<dbReference type="AlphaFoldDB" id="A0A2B4SM50"/>
<reference evidence="16" key="1">
    <citation type="journal article" date="2017" name="bioRxiv">
        <title>Comparative analysis of the genomes of Stylophora pistillata and Acropora digitifera provides evidence for extensive differences between species of corals.</title>
        <authorList>
            <person name="Voolstra C.R."/>
            <person name="Li Y."/>
            <person name="Liew Y.J."/>
            <person name="Baumgarten S."/>
            <person name="Zoccola D."/>
            <person name="Flot J.-F."/>
            <person name="Tambutte S."/>
            <person name="Allemand D."/>
            <person name="Aranda M."/>
        </authorList>
    </citation>
    <scope>NUCLEOTIDE SEQUENCE [LARGE SCALE GENOMIC DNA]</scope>
</reference>
<feature type="transmembrane region" description="Helical" evidence="13">
    <location>
        <begin position="840"/>
        <end position="859"/>
    </location>
</feature>
<dbReference type="PROSITE" id="PS50259">
    <property type="entry name" value="G_PROTEIN_RECEP_F3_4"/>
    <property type="match status" value="1"/>
</dbReference>
<evidence type="ECO:0000256" key="8">
    <source>
        <dbReference type="ARBA" id="ARBA00023170"/>
    </source>
</evidence>
<dbReference type="GO" id="GO:0005886">
    <property type="term" value="C:plasma membrane"/>
    <property type="evidence" value="ECO:0007669"/>
    <property type="project" value="UniProtKB-SubCell"/>
</dbReference>
<organism evidence="15 16">
    <name type="scientific">Stylophora pistillata</name>
    <name type="common">Smooth cauliflower coral</name>
    <dbReference type="NCBI Taxonomy" id="50429"/>
    <lineage>
        <taxon>Eukaryota</taxon>
        <taxon>Metazoa</taxon>
        <taxon>Cnidaria</taxon>
        <taxon>Anthozoa</taxon>
        <taxon>Hexacorallia</taxon>
        <taxon>Scleractinia</taxon>
        <taxon>Astrocoeniina</taxon>
        <taxon>Pocilloporidae</taxon>
        <taxon>Stylophora</taxon>
    </lineage>
</organism>
<gene>
    <name evidence="15" type="primary">CASR</name>
    <name evidence="15" type="ORF">AWC38_SpisGene5074</name>
</gene>
<keyword evidence="7 13" id="KW-0472">Membrane</keyword>
<dbReference type="Proteomes" id="UP000225706">
    <property type="component" value="Unassembled WGS sequence"/>
</dbReference>
<keyword evidence="3 13" id="KW-0812">Transmembrane</keyword>
<proteinExistence type="inferred from homology"/>
<evidence type="ECO:0000259" key="14">
    <source>
        <dbReference type="PROSITE" id="PS50259"/>
    </source>
</evidence>
<keyword evidence="8 15" id="KW-0675">Receptor</keyword>
<dbReference type="FunFam" id="3.40.50.2300:FF:000016">
    <property type="entry name" value="Taste 1 receptor member 2"/>
    <property type="match status" value="1"/>
</dbReference>
<keyword evidence="6" id="KW-0297">G-protein coupled receptor</keyword>
<feature type="region of interest" description="Disordered" evidence="12">
    <location>
        <begin position="897"/>
        <end position="957"/>
    </location>
</feature>
<feature type="domain" description="G-protein coupled receptors family 3 profile" evidence="14">
    <location>
        <begin position="610"/>
        <end position="874"/>
    </location>
</feature>
<dbReference type="SUPFAM" id="SSF57184">
    <property type="entry name" value="Growth factor receptor domain"/>
    <property type="match status" value="1"/>
</dbReference>
<dbReference type="Gene3D" id="2.10.50.30">
    <property type="entry name" value="GPCR, family 3, nine cysteines domain"/>
    <property type="match status" value="1"/>
</dbReference>
<dbReference type="GO" id="GO:0050909">
    <property type="term" value="P:sensory perception of taste"/>
    <property type="evidence" value="ECO:0007669"/>
    <property type="project" value="UniProtKB-ARBA"/>
</dbReference>
<dbReference type="InterPro" id="IPR009030">
    <property type="entry name" value="Growth_fac_rcpt_cys_sf"/>
</dbReference>
<comment type="subcellular location">
    <subcellularLocation>
        <location evidence="1">Cell membrane</location>
        <topology evidence="1">Multi-pass membrane protein</topology>
    </subcellularLocation>
</comment>
<dbReference type="PRINTS" id="PR00248">
    <property type="entry name" value="GPCRMGR"/>
</dbReference>
<evidence type="ECO:0000256" key="11">
    <source>
        <dbReference type="ARBA" id="ARBA00038492"/>
    </source>
</evidence>
<keyword evidence="4" id="KW-0732">Signal</keyword>
<dbReference type="Pfam" id="PF01094">
    <property type="entry name" value="ANF_receptor"/>
    <property type="match status" value="1"/>
</dbReference>
<dbReference type="InterPro" id="IPR038550">
    <property type="entry name" value="GPCR_3_9-Cys_sf"/>
</dbReference>
<comment type="similarity">
    <text evidence="11">Belongs to the G-protein coupled receptor 3 family. TAS1R subfamily.</text>
</comment>
<dbReference type="PANTHER" id="PTHR24060">
    <property type="entry name" value="METABOTROPIC GLUTAMATE RECEPTOR"/>
    <property type="match status" value="1"/>
</dbReference>
<evidence type="ECO:0000256" key="9">
    <source>
        <dbReference type="ARBA" id="ARBA00023180"/>
    </source>
</evidence>
<dbReference type="SUPFAM" id="SSF53822">
    <property type="entry name" value="Periplasmic binding protein-like I"/>
    <property type="match status" value="1"/>
</dbReference>
<feature type="transmembrane region" description="Helical" evidence="13">
    <location>
        <begin position="770"/>
        <end position="790"/>
    </location>
</feature>
<evidence type="ECO:0000256" key="2">
    <source>
        <dbReference type="ARBA" id="ARBA00022475"/>
    </source>
</evidence>
<evidence type="ECO:0000256" key="13">
    <source>
        <dbReference type="SAM" id="Phobius"/>
    </source>
</evidence>
<evidence type="ECO:0000256" key="12">
    <source>
        <dbReference type="SAM" id="MobiDB-lite"/>
    </source>
</evidence>
<feature type="transmembrane region" description="Helical" evidence="13">
    <location>
        <begin position="716"/>
        <end position="737"/>
    </location>
</feature>
<dbReference type="EMBL" id="LSMT01000055">
    <property type="protein sequence ID" value="PFX30143.1"/>
    <property type="molecule type" value="Genomic_DNA"/>
</dbReference>
<dbReference type="SMART" id="SM01411">
    <property type="entry name" value="Ephrin_rec_like"/>
    <property type="match status" value="1"/>
</dbReference>
<feature type="transmembrane region" description="Helical" evidence="13">
    <location>
        <begin position="645"/>
        <end position="665"/>
    </location>
</feature>
<feature type="transmembrane region" description="Helical" evidence="13">
    <location>
        <begin position="26"/>
        <end position="49"/>
    </location>
</feature>
<dbReference type="FunFam" id="2.10.50.30:FF:000004">
    <property type="entry name" value="Taste receptor type 1 member 3-like protein"/>
    <property type="match status" value="1"/>
</dbReference>
<comment type="caution">
    <text evidence="15">The sequence shown here is derived from an EMBL/GenBank/DDBJ whole genome shotgun (WGS) entry which is preliminary data.</text>
</comment>
<keyword evidence="2" id="KW-1003">Cell membrane</keyword>
<keyword evidence="16" id="KW-1185">Reference proteome</keyword>
<dbReference type="GO" id="GO:0004930">
    <property type="term" value="F:G protein-coupled receptor activity"/>
    <property type="evidence" value="ECO:0007669"/>
    <property type="project" value="UniProtKB-KW"/>
</dbReference>
<keyword evidence="5 13" id="KW-1133">Transmembrane helix</keyword>
<evidence type="ECO:0000256" key="10">
    <source>
        <dbReference type="ARBA" id="ARBA00023224"/>
    </source>
</evidence>
<evidence type="ECO:0000313" key="16">
    <source>
        <dbReference type="Proteomes" id="UP000225706"/>
    </source>
</evidence>
<keyword evidence="10" id="KW-0807">Transducer</keyword>
<dbReference type="InterPro" id="IPR000337">
    <property type="entry name" value="GPCR_3"/>
</dbReference>
<dbReference type="PRINTS" id="PR00592">
    <property type="entry name" value="CASENSINGR"/>
</dbReference>
<dbReference type="InterPro" id="IPR017978">
    <property type="entry name" value="GPCR_3_C"/>
</dbReference>
<evidence type="ECO:0000256" key="3">
    <source>
        <dbReference type="ARBA" id="ARBA00022692"/>
    </source>
</evidence>
<evidence type="ECO:0000256" key="7">
    <source>
        <dbReference type="ARBA" id="ARBA00023136"/>
    </source>
</evidence>
<feature type="transmembrane region" description="Helical" evidence="13">
    <location>
        <begin position="802"/>
        <end position="820"/>
    </location>
</feature>
<dbReference type="OrthoDB" id="5984008at2759"/>
<evidence type="ECO:0000256" key="1">
    <source>
        <dbReference type="ARBA" id="ARBA00004651"/>
    </source>
</evidence>